<dbReference type="Proteomes" id="UP000034228">
    <property type="component" value="Unassembled WGS sequence"/>
</dbReference>
<dbReference type="RefSeq" id="WP_046557198.1">
    <property type="nucleotide sequence ID" value="NZ_LAHO01000006.1"/>
</dbReference>
<sequence length="140" mass="15640">MRVCGIEIKGSEAILCLVTLKDGLFDLPDCRQTRLALSQDKDAENVQKFQFNLAKLIEDYKIEQLVIKERPQKGKFAGGAVGFKIEAAIQLINRCPSVILSANVIKEKIKQHPLPVDFKDTGLKGFQETAFITAYAFLAR</sequence>
<organism evidence="1 2">
    <name type="scientific">Arsukibacterium ikkense</name>
    <dbReference type="NCBI Taxonomy" id="336831"/>
    <lineage>
        <taxon>Bacteria</taxon>
        <taxon>Pseudomonadati</taxon>
        <taxon>Pseudomonadota</taxon>
        <taxon>Gammaproteobacteria</taxon>
        <taxon>Chromatiales</taxon>
        <taxon>Chromatiaceae</taxon>
        <taxon>Arsukibacterium</taxon>
    </lineage>
</organism>
<name>A0A0M2V8L1_9GAMM</name>
<dbReference type="InterPro" id="IPR021378">
    <property type="entry name" value="DUF3010"/>
</dbReference>
<evidence type="ECO:0008006" key="3">
    <source>
        <dbReference type="Google" id="ProtNLM"/>
    </source>
</evidence>
<dbReference type="STRING" id="336831.WG68_07605"/>
<accession>A0A0M2V8L1</accession>
<dbReference type="EMBL" id="LAHO01000006">
    <property type="protein sequence ID" value="KKO45995.1"/>
    <property type="molecule type" value="Genomic_DNA"/>
</dbReference>
<proteinExistence type="predicted"/>
<comment type="caution">
    <text evidence="1">The sequence shown here is derived from an EMBL/GenBank/DDBJ whole genome shotgun (WGS) entry which is preliminary data.</text>
</comment>
<evidence type="ECO:0000313" key="2">
    <source>
        <dbReference type="Proteomes" id="UP000034228"/>
    </source>
</evidence>
<dbReference type="AlphaFoldDB" id="A0A0M2V8L1"/>
<dbReference type="Pfam" id="PF11215">
    <property type="entry name" value="DUF3010"/>
    <property type="match status" value="1"/>
</dbReference>
<keyword evidence="2" id="KW-1185">Reference proteome</keyword>
<reference evidence="1 2" key="1">
    <citation type="submission" date="2015-03" db="EMBL/GenBank/DDBJ databases">
        <title>Draft genome sequences of two protease-producing strains of Arsukibacterium isolated from two cold and alkaline environments.</title>
        <authorList>
            <person name="Lylloff J.E."/>
            <person name="Skov L.B."/>
            <person name="Jepsen M."/>
            <person name="Hallin P.F."/>
            <person name="Sorensen S.J."/>
            <person name="Stougaard P."/>
            <person name="Glaring M.A."/>
        </authorList>
    </citation>
    <scope>NUCLEOTIDE SEQUENCE [LARGE SCALE GENOMIC DNA]</scope>
    <source>
        <strain evidence="1 2">GCM72</strain>
    </source>
</reference>
<dbReference type="PATRIC" id="fig|336831.14.peg.726"/>
<evidence type="ECO:0000313" key="1">
    <source>
        <dbReference type="EMBL" id="KKO45995.1"/>
    </source>
</evidence>
<protein>
    <recommendedName>
        <fullName evidence="3">DUF3010 domain-containing protein</fullName>
    </recommendedName>
</protein>
<gene>
    <name evidence="1" type="ORF">WG68_07605</name>
</gene>
<dbReference type="OrthoDB" id="6214536at2"/>